<protein>
    <submittedName>
        <fullName evidence="1">U-box domain-containing protein 25-like</fullName>
    </submittedName>
</protein>
<evidence type="ECO:0000313" key="1">
    <source>
        <dbReference type="EMBL" id="KAL2505329.1"/>
    </source>
</evidence>
<proteinExistence type="predicted"/>
<keyword evidence="2" id="KW-1185">Reference proteome</keyword>
<dbReference type="Proteomes" id="UP001604336">
    <property type="component" value="Unassembled WGS sequence"/>
</dbReference>
<comment type="caution">
    <text evidence="1">The sequence shown here is derived from an EMBL/GenBank/DDBJ whole genome shotgun (WGS) entry which is preliminary data.</text>
</comment>
<reference evidence="2" key="1">
    <citation type="submission" date="2024-07" db="EMBL/GenBank/DDBJ databases">
        <title>Two chromosome-level genome assemblies of Korean endemic species Abeliophyllum distichum and Forsythia ovata (Oleaceae).</title>
        <authorList>
            <person name="Jang H."/>
        </authorList>
    </citation>
    <scope>NUCLEOTIDE SEQUENCE [LARGE SCALE GENOMIC DNA]</scope>
</reference>
<organism evidence="1 2">
    <name type="scientific">Abeliophyllum distichum</name>
    <dbReference type="NCBI Taxonomy" id="126358"/>
    <lineage>
        <taxon>Eukaryota</taxon>
        <taxon>Viridiplantae</taxon>
        <taxon>Streptophyta</taxon>
        <taxon>Embryophyta</taxon>
        <taxon>Tracheophyta</taxon>
        <taxon>Spermatophyta</taxon>
        <taxon>Magnoliopsida</taxon>
        <taxon>eudicotyledons</taxon>
        <taxon>Gunneridae</taxon>
        <taxon>Pentapetalae</taxon>
        <taxon>asterids</taxon>
        <taxon>lamiids</taxon>
        <taxon>Lamiales</taxon>
        <taxon>Oleaceae</taxon>
        <taxon>Forsythieae</taxon>
        <taxon>Abeliophyllum</taxon>
    </lineage>
</organism>
<evidence type="ECO:0000313" key="2">
    <source>
        <dbReference type="Proteomes" id="UP001604336"/>
    </source>
</evidence>
<dbReference type="EMBL" id="JBFOLK010000006">
    <property type="protein sequence ID" value="KAL2505329.1"/>
    <property type="molecule type" value="Genomic_DNA"/>
</dbReference>
<sequence>MLKTKLDNFPKDEPFYADSENVVAERVLAVFEFLCTVETGAVDLWDLILIYGGANEGESLAPPEEVARAFMLALHRRKGAQLLKTLKSNGQLTEGVRWMSLICSLD</sequence>
<name>A0ABD1SXX6_9LAMI</name>
<dbReference type="AlphaFoldDB" id="A0ABD1SXX6"/>
<accession>A0ABD1SXX6</accession>
<gene>
    <name evidence="1" type="ORF">Adt_20950</name>
</gene>